<dbReference type="EMBL" id="CANHGI010000005">
    <property type="protein sequence ID" value="CAI5451928.1"/>
    <property type="molecule type" value="Genomic_DNA"/>
</dbReference>
<feature type="compositionally biased region" description="Polar residues" evidence="1">
    <location>
        <begin position="72"/>
        <end position="93"/>
    </location>
</feature>
<keyword evidence="2" id="KW-0732">Signal</keyword>
<feature type="signal peptide" evidence="2">
    <location>
        <begin position="1"/>
        <end position="18"/>
    </location>
</feature>
<evidence type="ECO:0000313" key="3">
    <source>
        <dbReference type="EMBL" id="CAI5451928.1"/>
    </source>
</evidence>
<dbReference type="Proteomes" id="UP001152747">
    <property type="component" value="Unassembled WGS sequence"/>
</dbReference>
<feature type="chain" id="PRO_5040285893" evidence="2">
    <location>
        <begin position="19"/>
        <end position="200"/>
    </location>
</feature>
<gene>
    <name evidence="3" type="ORF">CAMP_LOCUS14565</name>
</gene>
<reference evidence="3" key="1">
    <citation type="submission" date="2022-11" db="EMBL/GenBank/DDBJ databases">
        <authorList>
            <person name="Kikuchi T."/>
        </authorList>
    </citation>
    <scope>NUCLEOTIDE SEQUENCE</scope>
    <source>
        <strain evidence="3">PS1010</strain>
    </source>
</reference>
<sequence>MHSASFLVFTILILSVFGQEIPDQTAGSGSGEEPSISNQPEGTNQTEGSGIEANDSTLTPEETTPEVIFETTAVTTESHASQESTPFETTTRATDSENRTTTTFLNLTETTESPESTTVYFETTNTYTTGELETTESEGEITDETDGTTVEESTETFPYPSVTYAPTSNSTETEDKVQNSSTSISAVFSVLTALVLLAKL</sequence>
<evidence type="ECO:0000256" key="2">
    <source>
        <dbReference type="SAM" id="SignalP"/>
    </source>
</evidence>
<proteinExistence type="predicted"/>
<organism evidence="3 4">
    <name type="scientific">Caenorhabditis angaria</name>
    <dbReference type="NCBI Taxonomy" id="860376"/>
    <lineage>
        <taxon>Eukaryota</taxon>
        <taxon>Metazoa</taxon>
        <taxon>Ecdysozoa</taxon>
        <taxon>Nematoda</taxon>
        <taxon>Chromadorea</taxon>
        <taxon>Rhabditida</taxon>
        <taxon>Rhabditina</taxon>
        <taxon>Rhabditomorpha</taxon>
        <taxon>Rhabditoidea</taxon>
        <taxon>Rhabditidae</taxon>
        <taxon>Peloderinae</taxon>
        <taxon>Caenorhabditis</taxon>
    </lineage>
</organism>
<feature type="region of interest" description="Disordered" evidence="1">
    <location>
        <begin position="24"/>
        <end position="100"/>
    </location>
</feature>
<name>A0A9P1N5K4_9PELO</name>
<keyword evidence="4" id="KW-1185">Reference proteome</keyword>
<dbReference type="AlphaFoldDB" id="A0A9P1N5K4"/>
<protein>
    <submittedName>
        <fullName evidence="3">Uncharacterized protein</fullName>
    </submittedName>
</protein>
<evidence type="ECO:0000256" key="1">
    <source>
        <dbReference type="SAM" id="MobiDB-lite"/>
    </source>
</evidence>
<comment type="caution">
    <text evidence="3">The sequence shown here is derived from an EMBL/GenBank/DDBJ whole genome shotgun (WGS) entry which is preliminary data.</text>
</comment>
<feature type="compositionally biased region" description="Polar residues" evidence="1">
    <location>
        <begin position="35"/>
        <end position="62"/>
    </location>
</feature>
<evidence type="ECO:0000313" key="4">
    <source>
        <dbReference type="Proteomes" id="UP001152747"/>
    </source>
</evidence>
<accession>A0A9P1N5K4</accession>